<accession>A0AAV4R059</accession>
<dbReference type="AlphaFoldDB" id="A0AAV4R059"/>
<protein>
    <submittedName>
        <fullName evidence="2">Uncharacterized protein</fullName>
    </submittedName>
</protein>
<feature type="compositionally biased region" description="Polar residues" evidence="1">
    <location>
        <begin position="123"/>
        <end position="148"/>
    </location>
</feature>
<comment type="caution">
    <text evidence="2">The sequence shown here is derived from an EMBL/GenBank/DDBJ whole genome shotgun (WGS) entry which is preliminary data.</text>
</comment>
<organism evidence="2 3">
    <name type="scientific">Caerostris extrusa</name>
    <name type="common">Bark spider</name>
    <name type="synonym">Caerostris bankana</name>
    <dbReference type="NCBI Taxonomy" id="172846"/>
    <lineage>
        <taxon>Eukaryota</taxon>
        <taxon>Metazoa</taxon>
        <taxon>Ecdysozoa</taxon>
        <taxon>Arthropoda</taxon>
        <taxon>Chelicerata</taxon>
        <taxon>Arachnida</taxon>
        <taxon>Araneae</taxon>
        <taxon>Araneomorphae</taxon>
        <taxon>Entelegynae</taxon>
        <taxon>Araneoidea</taxon>
        <taxon>Araneidae</taxon>
        <taxon>Caerostris</taxon>
    </lineage>
</organism>
<evidence type="ECO:0000313" key="2">
    <source>
        <dbReference type="EMBL" id="GIY14929.1"/>
    </source>
</evidence>
<evidence type="ECO:0000256" key="1">
    <source>
        <dbReference type="SAM" id="MobiDB-lite"/>
    </source>
</evidence>
<name>A0AAV4R059_CAEEX</name>
<proteinExistence type="predicted"/>
<sequence length="170" mass="19240">MLEVGFGNVLSVLEIEQLLNSIITDLSTSRVMPNRVFPKVGLIEFCWTFPKQEERKMEGIDFSWPQPDIPMFFLCCPGQEKMSGSGTSYLNSNLHGIISLRFARKKIARRGLLEKLKAEHTSTPRSYRSSVTDTTEGLFSQESSYQGDQTEEPQPQPYPSTEPQPYRGNG</sequence>
<reference evidence="2 3" key="1">
    <citation type="submission" date="2021-06" db="EMBL/GenBank/DDBJ databases">
        <title>Caerostris extrusa draft genome.</title>
        <authorList>
            <person name="Kono N."/>
            <person name="Arakawa K."/>
        </authorList>
    </citation>
    <scope>NUCLEOTIDE SEQUENCE [LARGE SCALE GENOMIC DNA]</scope>
</reference>
<dbReference type="EMBL" id="BPLR01007171">
    <property type="protein sequence ID" value="GIY14929.1"/>
    <property type="molecule type" value="Genomic_DNA"/>
</dbReference>
<evidence type="ECO:0000313" key="3">
    <source>
        <dbReference type="Proteomes" id="UP001054945"/>
    </source>
</evidence>
<feature type="region of interest" description="Disordered" evidence="1">
    <location>
        <begin position="118"/>
        <end position="170"/>
    </location>
</feature>
<gene>
    <name evidence="2" type="ORF">CEXT_809431</name>
</gene>
<keyword evidence="3" id="KW-1185">Reference proteome</keyword>
<dbReference type="Proteomes" id="UP001054945">
    <property type="component" value="Unassembled WGS sequence"/>
</dbReference>